<feature type="domain" description="IF rod" evidence="6">
    <location>
        <begin position="114"/>
        <end position="425"/>
    </location>
</feature>
<dbReference type="GO" id="GO:0045109">
    <property type="term" value="P:intermediate filament organization"/>
    <property type="evidence" value="ECO:0007669"/>
    <property type="project" value="TreeGrafter"/>
</dbReference>
<organism evidence="7 8">
    <name type="scientific">Aquarana catesbeiana</name>
    <name type="common">American bullfrog</name>
    <name type="synonym">Rana catesbeiana</name>
    <dbReference type="NCBI Taxonomy" id="8400"/>
    <lineage>
        <taxon>Eukaryota</taxon>
        <taxon>Metazoa</taxon>
        <taxon>Chordata</taxon>
        <taxon>Craniata</taxon>
        <taxon>Vertebrata</taxon>
        <taxon>Euteleostomi</taxon>
        <taxon>Amphibia</taxon>
        <taxon>Batrachia</taxon>
        <taxon>Anura</taxon>
        <taxon>Neobatrachia</taxon>
        <taxon>Ranoidea</taxon>
        <taxon>Ranidae</taxon>
        <taxon>Aquarana</taxon>
    </lineage>
</organism>
<accession>A0A2G9S4T5</accession>
<name>A0A2G9S4T5_AQUCT</name>
<dbReference type="Gene3D" id="1.20.5.1160">
    <property type="entry name" value="Vasodilator-stimulated phosphoprotein"/>
    <property type="match status" value="1"/>
</dbReference>
<dbReference type="PRINTS" id="PR01248">
    <property type="entry name" value="TYPE1KERATIN"/>
</dbReference>
<dbReference type="SUPFAM" id="SSF64593">
    <property type="entry name" value="Intermediate filament protein, coiled coil region"/>
    <property type="match status" value="2"/>
</dbReference>
<dbReference type="PANTHER" id="PTHR23239">
    <property type="entry name" value="INTERMEDIATE FILAMENT"/>
    <property type="match status" value="1"/>
</dbReference>
<reference evidence="8" key="1">
    <citation type="journal article" date="2017" name="Nat. Commun.">
        <title>The North American bullfrog draft genome provides insight into hormonal regulation of long noncoding RNA.</title>
        <authorList>
            <person name="Hammond S.A."/>
            <person name="Warren R.L."/>
            <person name="Vandervalk B.P."/>
            <person name="Kucuk E."/>
            <person name="Khan H."/>
            <person name="Gibb E.A."/>
            <person name="Pandoh P."/>
            <person name="Kirk H."/>
            <person name="Zhao Y."/>
            <person name="Jones M."/>
            <person name="Mungall A.J."/>
            <person name="Coope R."/>
            <person name="Pleasance S."/>
            <person name="Moore R.A."/>
            <person name="Holt R.A."/>
            <person name="Round J.M."/>
            <person name="Ohora S."/>
            <person name="Walle B.V."/>
            <person name="Veldhoen N."/>
            <person name="Helbing C.C."/>
            <person name="Birol I."/>
        </authorList>
    </citation>
    <scope>NUCLEOTIDE SEQUENCE [LARGE SCALE GENOMIC DNA]</scope>
</reference>
<dbReference type="GO" id="GO:0005198">
    <property type="term" value="F:structural molecule activity"/>
    <property type="evidence" value="ECO:0007669"/>
    <property type="project" value="InterPro"/>
</dbReference>
<dbReference type="FunFam" id="1.20.5.500:FF:000001">
    <property type="entry name" value="Type II keratin 23"/>
    <property type="match status" value="1"/>
</dbReference>
<dbReference type="FunFam" id="1.20.5.1160:FF:000002">
    <property type="entry name" value="Type I keratin 10"/>
    <property type="match status" value="1"/>
</dbReference>
<dbReference type="PANTHER" id="PTHR23239:SF377">
    <property type="entry name" value="KERATIN 34"/>
    <property type="match status" value="1"/>
</dbReference>
<protein>
    <recommendedName>
        <fullName evidence="6">IF rod domain-containing protein</fullName>
    </recommendedName>
</protein>
<dbReference type="EMBL" id="KV926038">
    <property type="protein sequence ID" value="PIO35147.1"/>
    <property type="molecule type" value="Genomic_DNA"/>
</dbReference>
<dbReference type="Pfam" id="PF00038">
    <property type="entry name" value="Filament"/>
    <property type="match status" value="1"/>
</dbReference>
<dbReference type="GO" id="GO:0030855">
    <property type="term" value="P:epithelial cell differentiation"/>
    <property type="evidence" value="ECO:0007669"/>
    <property type="project" value="TreeGrafter"/>
</dbReference>
<dbReference type="FunFam" id="1.20.5.170:FF:000002">
    <property type="entry name" value="Type I keratin KA11"/>
    <property type="match status" value="1"/>
</dbReference>
<feature type="coiled-coil region" evidence="4">
    <location>
        <begin position="118"/>
        <end position="152"/>
    </location>
</feature>
<dbReference type="Proteomes" id="UP000228934">
    <property type="component" value="Unassembled WGS sequence"/>
</dbReference>
<feature type="coiled-coil region" evidence="4">
    <location>
        <begin position="217"/>
        <end position="303"/>
    </location>
</feature>
<dbReference type="AlphaFoldDB" id="A0A2G9S4T5"/>
<evidence type="ECO:0000259" key="6">
    <source>
        <dbReference type="PROSITE" id="PS51842"/>
    </source>
</evidence>
<evidence type="ECO:0000256" key="3">
    <source>
        <dbReference type="ARBA" id="ARBA00023054"/>
    </source>
</evidence>
<evidence type="ECO:0000256" key="5">
    <source>
        <dbReference type="SAM" id="MobiDB-lite"/>
    </source>
</evidence>
<dbReference type="Gene3D" id="1.20.5.500">
    <property type="entry name" value="Single helix bin"/>
    <property type="match status" value="1"/>
</dbReference>
<evidence type="ECO:0000256" key="2">
    <source>
        <dbReference type="ARBA" id="ARBA00022754"/>
    </source>
</evidence>
<proteinExistence type="predicted"/>
<sequence length="483" mass="52655">MSIKLSHRSSSGSLRGLGSGSCNVNRISSVRSSGSFRAPSVHGGFGSRVMGSAYGAGGAGCTSAGSISLGLGGAGGYGSGFGFGSGGAGGYGSGFGFGGGSFASGADNILNINEKETMQILNDRLASYLDKVRSLEEENAQLERKIREWYDKQTPYTSPDFIPYFKTIEDIQNKIMQGNATNASILLQIDNARLTADDFRNKYENEAALRMGVEADINGLRRVQDELALNKKDLEMQYQNLNEELSYLKKNHQEEVSSLRSQLGQKVNVEVDAAPSVDLNKVLNELRSQYENIMEQNAKEAEKWFVDKSGELSQQMTSSAQQLQTHSTEVLQLKHTFQNLEIDLQTQNSMKAALENSLHETESRYGAQLAQLQEMINDVEVKLAELRCDLERQNFEYKTLLDVKTYLEREIATYRQLMDGEDSQRGVGWSSRGTSSYGGSGNVGNVGSMSGSGGSSGMSHSSGGKPRTIVEDVRDGYSQAKRE</sequence>
<evidence type="ECO:0000256" key="1">
    <source>
        <dbReference type="ARBA" id="ARBA00022744"/>
    </source>
</evidence>
<keyword evidence="3 4" id="KW-0175">Coiled coil</keyword>
<keyword evidence="8" id="KW-1185">Reference proteome</keyword>
<keyword evidence="1" id="KW-0416">Keratin</keyword>
<dbReference type="InterPro" id="IPR039008">
    <property type="entry name" value="IF_rod_dom"/>
</dbReference>
<dbReference type="SMART" id="SM01391">
    <property type="entry name" value="Filament"/>
    <property type="match status" value="1"/>
</dbReference>
<feature type="coiled-coil region" evidence="4">
    <location>
        <begin position="337"/>
        <end position="396"/>
    </location>
</feature>
<gene>
    <name evidence="7" type="ORF">AB205_0172090</name>
</gene>
<evidence type="ECO:0000256" key="4">
    <source>
        <dbReference type="SAM" id="Coils"/>
    </source>
</evidence>
<dbReference type="PROSITE" id="PS51842">
    <property type="entry name" value="IF_ROD_2"/>
    <property type="match status" value="1"/>
</dbReference>
<evidence type="ECO:0000313" key="7">
    <source>
        <dbReference type="EMBL" id="PIO35147.1"/>
    </source>
</evidence>
<dbReference type="OrthoDB" id="2441647at2759"/>
<dbReference type="GO" id="GO:0005882">
    <property type="term" value="C:intermediate filament"/>
    <property type="evidence" value="ECO:0007669"/>
    <property type="project" value="UniProtKB-KW"/>
</dbReference>
<dbReference type="Gene3D" id="1.20.5.170">
    <property type="match status" value="1"/>
</dbReference>
<feature type="region of interest" description="Disordered" evidence="5">
    <location>
        <begin position="422"/>
        <end position="483"/>
    </location>
</feature>
<feature type="compositionally biased region" description="Basic and acidic residues" evidence="5">
    <location>
        <begin position="468"/>
        <end position="483"/>
    </location>
</feature>
<evidence type="ECO:0000313" key="8">
    <source>
        <dbReference type="Proteomes" id="UP000228934"/>
    </source>
</evidence>
<keyword evidence="2" id="KW-0403">Intermediate filament</keyword>
<feature type="compositionally biased region" description="Gly residues" evidence="5">
    <location>
        <begin position="436"/>
        <end position="456"/>
    </location>
</feature>
<dbReference type="InterPro" id="IPR002957">
    <property type="entry name" value="Keratin_I"/>
</dbReference>